<dbReference type="EMBL" id="KZ819302">
    <property type="protein sequence ID" value="PWN95851.1"/>
    <property type="molecule type" value="Genomic_DNA"/>
</dbReference>
<organism evidence="2 3">
    <name type="scientific">Tilletiopsis washingtonensis</name>
    <dbReference type="NCBI Taxonomy" id="58919"/>
    <lineage>
        <taxon>Eukaryota</taxon>
        <taxon>Fungi</taxon>
        <taxon>Dikarya</taxon>
        <taxon>Basidiomycota</taxon>
        <taxon>Ustilaginomycotina</taxon>
        <taxon>Exobasidiomycetes</taxon>
        <taxon>Entylomatales</taxon>
        <taxon>Entylomatales incertae sedis</taxon>
        <taxon>Tilletiopsis</taxon>
    </lineage>
</organism>
<protein>
    <submittedName>
        <fullName evidence="2">Uncharacterized protein</fullName>
    </submittedName>
</protein>
<feature type="region of interest" description="Disordered" evidence="1">
    <location>
        <begin position="1"/>
        <end position="51"/>
    </location>
</feature>
<evidence type="ECO:0000313" key="3">
    <source>
        <dbReference type="Proteomes" id="UP000245946"/>
    </source>
</evidence>
<gene>
    <name evidence="2" type="ORF">FA09DRAFT_362525</name>
</gene>
<proteinExistence type="predicted"/>
<feature type="compositionally biased region" description="Pro residues" evidence="1">
    <location>
        <begin position="171"/>
        <end position="180"/>
    </location>
</feature>
<name>A0A316Z2T9_9BASI</name>
<feature type="compositionally biased region" description="Low complexity" evidence="1">
    <location>
        <begin position="14"/>
        <end position="23"/>
    </location>
</feature>
<keyword evidence="3" id="KW-1185">Reference proteome</keyword>
<feature type="region of interest" description="Disordered" evidence="1">
    <location>
        <begin position="155"/>
        <end position="180"/>
    </location>
</feature>
<evidence type="ECO:0000313" key="2">
    <source>
        <dbReference type="EMBL" id="PWN95851.1"/>
    </source>
</evidence>
<dbReference type="RefSeq" id="XP_025596130.1">
    <property type="nucleotide sequence ID" value="XM_025745485.1"/>
</dbReference>
<dbReference type="AlphaFoldDB" id="A0A316Z2T9"/>
<evidence type="ECO:0000256" key="1">
    <source>
        <dbReference type="SAM" id="MobiDB-lite"/>
    </source>
</evidence>
<sequence length="180" mass="19307">MEPLASGDGDQHAVAEAAAAARAGHSRSPGHFQDTDSRPGSGTRKAAPGAASELLHARTPFLMQPRAAATRNVPQRGPSAATHLRPAARQYWCETRRCSASPVGVRARPTPPPAWELVVGTQRRRWTRLGRTDAACHVTLAQRCVIRFSTWTLAPPAPRPPRPSTHLLASAPPPHTSNHV</sequence>
<reference evidence="2 3" key="1">
    <citation type="journal article" date="2018" name="Mol. Biol. Evol.">
        <title>Broad Genomic Sampling Reveals a Smut Pathogenic Ancestry of the Fungal Clade Ustilaginomycotina.</title>
        <authorList>
            <person name="Kijpornyongpan T."/>
            <person name="Mondo S.J."/>
            <person name="Barry K."/>
            <person name="Sandor L."/>
            <person name="Lee J."/>
            <person name="Lipzen A."/>
            <person name="Pangilinan J."/>
            <person name="LaButti K."/>
            <person name="Hainaut M."/>
            <person name="Henrissat B."/>
            <person name="Grigoriev I.V."/>
            <person name="Spatafora J.W."/>
            <person name="Aime M.C."/>
        </authorList>
    </citation>
    <scope>NUCLEOTIDE SEQUENCE [LARGE SCALE GENOMIC DNA]</scope>
    <source>
        <strain evidence="2 3">MCA 4186</strain>
    </source>
</reference>
<accession>A0A316Z2T9</accession>
<dbReference type="Proteomes" id="UP000245946">
    <property type="component" value="Unassembled WGS sequence"/>
</dbReference>
<dbReference type="GeneID" id="37273029"/>